<evidence type="ECO:0000259" key="7">
    <source>
        <dbReference type="PROSITE" id="PS50090"/>
    </source>
</evidence>
<dbReference type="InterPro" id="IPR009057">
    <property type="entry name" value="Homeodomain-like_sf"/>
</dbReference>
<reference evidence="10" key="3">
    <citation type="submission" date="2015-04" db="UniProtKB">
        <authorList>
            <consortium name="EnsemblPlants"/>
        </authorList>
    </citation>
    <scope>IDENTIFICATION</scope>
    <source>
        <strain evidence="10">cv. Jemalong A17</strain>
    </source>
</reference>
<feature type="domain" description="Myb-like" evidence="7">
    <location>
        <begin position="62"/>
        <end position="112"/>
    </location>
</feature>
<protein>
    <submittedName>
        <fullName evidence="9">Myb transcription factor</fullName>
    </submittedName>
</protein>
<dbReference type="eggNOG" id="KOG0048">
    <property type="taxonomic scope" value="Eukaryota"/>
</dbReference>
<keyword evidence="4" id="KW-0238">DNA-binding</keyword>
<feature type="domain" description="Myb-like" evidence="7">
    <location>
        <begin position="9"/>
        <end position="61"/>
    </location>
</feature>
<evidence type="ECO:0000259" key="8">
    <source>
        <dbReference type="PROSITE" id="PS51294"/>
    </source>
</evidence>
<reference evidence="9 11" key="1">
    <citation type="journal article" date="2011" name="Nature">
        <title>The Medicago genome provides insight into the evolution of rhizobial symbioses.</title>
        <authorList>
            <person name="Young N.D."/>
            <person name="Debelle F."/>
            <person name="Oldroyd G.E."/>
            <person name="Geurts R."/>
            <person name="Cannon S.B."/>
            <person name="Udvardi M.K."/>
            <person name="Benedito V.A."/>
            <person name="Mayer K.F."/>
            <person name="Gouzy J."/>
            <person name="Schoof H."/>
            <person name="Van de Peer Y."/>
            <person name="Proost S."/>
            <person name="Cook D.R."/>
            <person name="Meyers B.C."/>
            <person name="Spannagl M."/>
            <person name="Cheung F."/>
            <person name="De Mita S."/>
            <person name="Krishnakumar V."/>
            <person name="Gundlach H."/>
            <person name="Zhou S."/>
            <person name="Mudge J."/>
            <person name="Bharti A.K."/>
            <person name="Murray J.D."/>
            <person name="Naoumkina M.A."/>
            <person name="Rosen B."/>
            <person name="Silverstein K.A."/>
            <person name="Tang H."/>
            <person name="Rombauts S."/>
            <person name="Zhao P.X."/>
            <person name="Zhou P."/>
            <person name="Barbe V."/>
            <person name="Bardou P."/>
            <person name="Bechner M."/>
            <person name="Bellec A."/>
            <person name="Berger A."/>
            <person name="Berges H."/>
            <person name="Bidwell S."/>
            <person name="Bisseling T."/>
            <person name="Choisne N."/>
            <person name="Couloux A."/>
            <person name="Denny R."/>
            <person name="Deshpande S."/>
            <person name="Dai X."/>
            <person name="Doyle J.J."/>
            <person name="Dudez A.M."/>
            <person name="Farmer A.D."/>
            <person name="Fouteau S."/>
            <person name="Franken C."/>
            <person name="Gibelin C."/>
            <person name="Gish J."/>
            <person name="Goldstein S."/>
            <person name="Gonzalez A.J."/>
            <person name="Green P.J."/>
            <person name="Hallab A."/>
            <person name="Hartog M."/>
            <person name="Hua A."/>
            <person name="Humphray S.J."/>
            <person name="Jeong D.H."/>
            <person name="Jing Y."/>
            <person name="Jocker A."/>
            <person name="Kenton S.M."/>
            <person name="Kim D.J."/>
            <person name="Klee K."/>
            <person name="Lai H."/>
            <person name="Lang C."/>
            <person name="Lin S."/>
            <person name="Macmil S.L."/>
            <person name="Magdelenat G."/>
            <person name="Matthews L."/>
            <person name="McCorrison J."/>
            <person name="Monaghan E.L."/>
            <person name="Mun J.H."/>
            <person name="Najar F.Z."/>
            <person name="Nicholson C."/>
            <person name="Noirot C."/>
            <person name="O'Bleness M."/>
            <person name="Paule C.R."/>
            <person name="Poulain J."/>
            <person name="Prion F."/>
            <person name="Qin B."/>
            <person name="Qu C."/>
            <person name="Retzel E.F."/>
            <person name="Riddle C."/>
            <person name="Sallet E."/>
            <person name="Samain S."/>
            <person name="Samson N."/>
            <person name="Sanders I."/>
            <person name="Saurat O."/>
            <person name="Scarpelli C."/>
            <person name="Schiex T."/>
            <person name="Segurens B."/>
            <person name="Severin A.J."/>
            <person name="Sherrier D.J."/>
            <person name="Shi R."/>
            <person name="Sims S."/>
            <person name="Singer S.R."/>
            <person name="Sinharoy S."/>
            <person name="Sterck L."/>
            <person name="Viollet A."/>
            <person name="Wang B.B."/>
            <person name="Wang K."/>
            <person name="Wang M."/>
            <person name="Wang X."/>
            <person name="Warfsmann J."/>
            <person name="Weissenbach J."/>
            <person name="White D.D."/>
            <person name="White J.D."/>
            <person name="Wiley G.B."/>
            <person name="Wincker P."/>
            <person name="Xing Y."/>
            <person name="Yang L."/>
            <person name="Yao Z."/>
            <person name="Ying F."/>
            <person name="Zhai J."/>
            <person name="Zhou L."/>
            <person name="Zuber A."/>
            <person name="Denarie J."/>
            <person name="Dixon R.A."/>
            <person name="May G.D."/>
            <person name="Schwartz D.C."/>
            <person name="Rogers J."/>
            <person name="Quetier F."/>
            <person name="Town C.D."/>
            <person name="Roe B.A."/>
        </authorList>
    </citation>
    <scope>NUCLEOTIDE SEQUENCE [LARGE SCALE GENOMIC DNA]</scope>
    <source>
        <strain evidence="9">A17</strain>
        <strain evidence="10 11">cv. Jemalong A17</strain>
    </source>
</reference>
<dbReference type="GO" id="GO:0003677">
    <property type="term" value="F:DNA binding"/>
    <property type="evidence" value="ECO:0007669"/>
    <property type="project" value="UniProtKB-KW"/>
</dbReference>
<dbReference type="GO" id="GO:0006355">
    <property type="term" value="P:regulation of DNA-templated transcription"/>
    <property type="evidence" value="ECO:0000318"/>
    <property type="project" value="GO_Central"/>
</dbReference>
<dbReference type="InterPro" id="IPR001005">
    <property type="entry name" value="SANT/Myb"/>
</dbReference>
<dbReference type="EMBL" id="CM001217">
    <property type="protein sequence ID" value="AES61430.2"/>
    <property type="molecule type" value="Genomic_DNA"/>
</dbReference>
<dbReference type="PROSITE" id="PS50090">
    <property type="entry name" value="MYB_LIKE"/>
    <property type="match status" value="2"/>
</dbReference>
<dbReference type="FunFam" id="1.10.10.60:FF:000001">
    <property type="entry name" value="MYB-related transcription factor"/>
    <property type="match status" value="1"/>
</dbReference>
<keyword evidence="2" id="KW-0677">Repeat</keyword>
<dbReference type="PROSITE" id="PS51294">
    <property type="entry name" value="HTH_MYB"/>
    <property type="match status" value="2"/>
</dbReference>
<dbReference type="GO" id="GO:0003700">
    <property type="term" value="F:DNA-binding transcription factor activity"/>
    <property type="evidence" value="ECO:0000318"/>
    <property type="project" value="GO_Central"/>
</dbReference>
<accession>A0A0C3UQP2</accession>
<evidence type="ECO:0000313" key="11">
    <source>
        <dbReference type="Proteomes" id="UP000002051"/>
    </source>
</evidence>
<dbReference type="EnsemblPlants" id="AES61430">
    <property type="protein sequence ID" value="AES61430"/>
    <property type="gene ID" value="MTR_1g083630"/>
</dbReference>
<evidence type="ECO:0000256" key="1">
    <source>
        <dbReference type="ARBA" id="ARBA00004123"/>
    </source>
</evidence>
<dbReference type="CDD" id="cd00167">
    <property type="entry name" value="SANT"/>
    <property type="match status" value="2"/>
</dbReference>
<gene>
    <name evidence="9" type="ordered locus">MTR_1g083630</name>
</gene>
<dbReference type="PANTHER" id="PTHR47995:SF18">
    <property type="entry name" value="TRANSCRIPTION FACTOR MYB65"/>
    <property type="match status" value="1"/>
</dbReference>
<evidence type="ECO:0000256" key="5">
    <source>
        <dbReference type="ARBA" id="ARBA00023163"/>
    </source>
</evidence>
<dbReference type="Pfam" id="PF00249">
    <property type="entry name" value="Myb_DNA-binding"/>
    <property type="match status" value="2"/>
</dbReference>
<keyword evidence="5" id="KW-0804">Transcription</keyword>
<evidence type="ECO:0000313" key="9">
    <source>
        <dbReference type="EMBL" id="AES61430.2"/>
    </source>
</evidence>
<reference evidence="9 11" key="2">
    <citation type="journal article" date="2014" name="BMC Genomics">
        <title>An improved genome release (version Mt4.0) for the model legume Medicago truncatula.</title>
        <authorList>
            <person name="Tang H."/>
            <person name="Krishnakumar V."/>
            <person name="Bidwell S."/>
            <person name="Rosen B."/>
            <person name="Chan A."/>
            <person name="Zhou S."/>
            <person name="Gentzbittel L."/>
            <person name="Childs K.L."/>
            <person name="Yandell M."/>
            <person name="Gundlach H."/>
            <person name="Mayer K.F."/>
            <person name="Schwartz D.C."/>
            <person name="Town C.D."/>
        </authorList>
    </citation>
    <scope>GENOME REANNOTATION</scope>
    <source>
        <strain evidence="10 11">cv. Jemalong A17</strain>
    </source>
</reference>
<evidence type="ECO:0000256" key="2">
    <source>
        <dbReference type="ARBA" id="ARBA00022737"/>
    </source>
</evidence>
<keyword evidence="3" id="KW-0805">Transcription regulation</keyword>
<dbReference type="HOGENOM" id="CLU_434380_0_0_1"/>
<evidence type="ECO:0000256" key="4">
    <source>
        <dbReference type="ARBA" id="ARBA00023125"/>
    </source>
</evidence>
<evidence type="ECO:0000256" key="6">
    <source>
        <dbReference type="ARBA" id="ARBA00023242"/>
    </source>
</evidence>
<dbReference type="Gene3D" id="1.10.10.60">
    <property type="entry name" value="Homeodomain-like"/>
    <property type="match status" value="2"/>
</dbReference>
<accession>G7I8T0</accession>
<dbReference type="GO" id="GO:0005634">
    <property type="term" value="C:nucleus"/>
    <property type="evidence" value="ECO:0000318"/>
    <property type="project" value="GO_Central"/>
</dbReference>
<evidence type="ECO:0000313" key="10">
    <source>
        <dbReference type="EnsemblPlants" id="AES61430"/>
    </source>
</evidence>
<dbReference type="SMART" id="SM00717">
    <property type="entry name" value="SANT"/>
    <property type="match status" value="2"/>
</dbReference>
<dbReference type="PANTHER" id="PTHR47995">
    <property type="entry name" value="TRANSCRIPTION FACTOR MYB33-RELATED"/>
    <property type="match status" value="1"/>
</dbReference>
<dbReference type="Proteomes" id="UP000002051">
    <property type="component" value="Unassembled WGS sequence"/>
</dbReference>
<evidence type="ECO:0000256" key="3">
    <source>
        <dbReference type="ARBA" id="ARBA00023015"/>
    </source>
</evidence>
<comment type="subcellular location">
    <subcellularLocation>
        <location evidence="1">Nucleus</location>
    </subcellularLocation>
</comment>
<keyword evidence="11" id="KW-1185">Reference proteome</keyword>
<name>G7I8T0_MEDTR</name>
<dbReference type="InterPro" id="IPR017930">
    <property type="entry name" value="Myb_dom"/>
</dbReference>
<feature type="domain" description="HTH myb-type" evidence="8">
    <location>
        <begin position="66"/>
        <end position="116"/>
    </location>
</feature>
<dbReference type="SUPFAM" id="SSF46689">
    <property type="entry name" value="Homeodomain-like"/>
    <property type="match status" value="1"/>
</dbReference>
<sequence length="630" mass="72452">MSNSNGSDTIKLKKGAWSLHEDAILKEYVRKYGEGNWDDVKKKTELFRCGKSCRLRWLNHLHPDLKKGSITREEEQKIVELHAKIGPKWSLMVQELPGRTDNEIKNFWNIRTRKRTKLGLPLYDQIIKPHDHELNVNRECTLSNKEQADDVSHEVKFKNDIFSRKCILVSNGFEPFHASITQPHFSNMLCNNVANTSPTLTNTDETPFMTNATESYQPQFQGCNSKCYKIVEELPGRRGNEIDNYHNIRTKKRARASLPLYDQIINLCDFELNDINGETCLDGLSNQHQAHVSQQVHKSDTHGSNFEQLSNSCASISNSNTSPTLSSRGAMESDLSPFPECLDFQSSDESQLHSYSLIHKYPLLPLRSEIPHPMILEHSNANQMHSSETRLKDCCVWKRLPNWSLVISLSQTQTHQKWRCKTFGGPKLKNFFRSNASKASKYVSNNVASTSMSPNASSSLINRGETPTMTATMKSDLPWFQMWNSKWSKTAQEGWKTEAMESNLPPKPKYLGFQSSESPKLLSNMLLPPFFNTTREKGWNNLWLETDYMLVLLAFKSVSMVPWSVRNRWDNYVAITRQMNFIVPHVFKEGNCCAHRSVWMWFTIKLEQISLEIGLEKKTFIWSLAFGHTI</sequence>
<keyword evidence="6" id="KW-0539">Nucleus</keyword>
<feature type="domain" description="HTH myb-type" evidence="8">
    <location>
        <begin position="9"/>
        <end position="65"/>
    </location>
</feature>
<dbReference type="AlphaFoldDB" id="G7I8T0"/>
<organism evidence="9 11">
    <name type="scientific">Medicago truncatula</name>
    <name type="common">Barrel medic</name>
    <name type="synonym">Medicago tribuloides</name>
    <dbReference type="NCBI Taxonomy" id="3880"/>
    <lineage>
        <taxon>Eukaryota</taxon>
        <taxon>Viridiplantae</taxon>
        <taxon>Streptophyta</taxon>
        <taxon>Embryophyta</taxon>
        <taxon>Tracheophyta</taxon>
        <taxon>Spermatophyta</taxon>
        <taxon>Magnoliopsida</taxon>
        <taxon>eudicotyledons</taxon>
        <taxon>Gunneridae</taxon>
        <taxon>Pentapetalae</taxon>
        <taxon>rosids</taxon>
        <taxon>fabids</taxon>
        <taxon>Fabales</taxon>
        <taxon>Fabaceae</taxon>
        <taxon>Papilionoideae</taxon>
        <taxon>50 kb inversion clade</taxon>
        <taxon>NPAAA clade</taxon>
        <taxon>Hologalegina</taxon>
        <taxon>IRL clade</taxon>
        <taxon>Trifolieae</taxon>
        <taxon>Medicago</taxon>
    </lineage>
</organism>
<proteinExistence type="predicted"/>